<name>A0ABD3FI72_9STRA</name>
<accession>A0ABD3FI72</accession>
<evidence type="ECO:0000313" key="1">
    <source>
        <dbReference type="EMBL" id="KAL3665245.1"/>
    </source>
</evidence>
<organism evidence="1 2">
    <name type="scientific">Phytophthora oleae</name>
    <dbReference type="NCBI Taxonomy" id="2107226"/>
    <lineage>
        <taxon>Eukaryota</taxon>
        <taxon>Sar</taxon>
        <taxon>Stramenopiles</taxon>
        <taxon>Oomycota</taxon>
        <taxon>Peronosporomycetes</taxon>
        <taxon>Peronosporales</taxon>
        <taxon>Peronosporaceae</taxon>
        <taxon>Phytophthora</taxon>
    </lineage>
</organism>
<reference evidence="1 2" key="1">
    <citation type="submission" date="2024-09" db="EMBL/GenBank/DDBJ databases">
        <title>Genome sequencing and assembly of Phytophthora oleae, isolate VK10A, causative agent of rot of olive drupes.</title>
        <authorList>
            <person name="Conti Taguali S."/>
            <person name="Riolo M."/>
            <person name="La Spada F."/>
            <person name="Cacciola S.O."/>
            <person name="Dionisio G."/>
        </authorList>
    </citation>
    <scope>NUCLEOTIDE SEQUENCE [LARGE SCALE GENOMIC DNA]</scope>
    <source>
        <strain evidence="1 2">VK10A</strain>
    </source>
</reference>
<keyword evidence="2" id="KW-1185">Reference proteome</keyword>
<dbReference type="Proteomes" id="UP001632037">
    <property type="component" value="Unassembled WGS sequence"/>
</dbReference>
<proteinExistence type="predicted"/>
<protein>
    <recommendedName>
        <fullName evidence="3">Reverse transcriptase domain-containing protein</fullName>
    </recommendedName>
</protein>
<sequence>MFYAIFDFLKGFWQLHLSKCSQEFLQTRESSHLPGYPKGALMLPYTFNLLWKWYLAIS</sequence>
<evidence type="ECO:0008006" key="3">
    <source>
        <dbReference type="Google" id="ProtNLM"/>
    </source>
</evidence>
<comment type="caution">
    <text evidence="1">The sequence shown here is derived from an EMBL/GenBank/DDBJ whole genome shotgun (WGS) entry which is preliminary data.</text>
</comment>
<evidence type="ECO:0000313" key="2">
    <source>
        <dbReference type="Proteomes" id="UP001632037"/>
    </source>
</evidence>
<dbReference type="AlphaFoldDB" id="A0ABD3FI72"/>
<dbReference type="EMBL" id="JBIMZQ010000021">
    <property type="protein sequence ID" value="KAL3665245.1"/>
    <property type="molecule type" value="Genomic_DNA"/>
</dbReference>
<gene>
    <name evidence="1" type="ORF">V7S43_009873</name>
</gene>